<proteinExistence type="predicted"/>
<dbReference type="Proteomes" id="UP001189429">
    <property type="component" value="Unassembled WGS sequence"/>
</dbReference>
<feature type="region of interest" description="Disordered" evidence="1">
    <location>
        <begin position="105"/>
        <end position="130"/>
    </location>
</feature>
<protein>
    <recommendedName>
        <fullName evidence="4">RNA helicase</fullName>
    </recommendedName>
</protein>
<name>A0ABN9U4T5_9DINO</name>
<evidence type="ECO:0000313" key="2">
    <source>
        <dbReference type="EMBL" id="CAK0853701.1"/>
    </source>
</evidence>
<organism evidence="2 3">
    <name type="scientific">Prorocentrum cordatum</name>
    <dbReference type="NCBI Taxonomy" id="2364126"/>
    <lineage>
        <taxon>Eukaryota</taxon>
        <taxon>Sar</taxon>
        <taxon>Alveolata</taxon>
        <taxon>Dinophyceae</taxon>
        <taxon>Prorocentrales</taxon>
        <taxon>Prorocentraceae</taxon>
        <taxon>Prorocentrum</taxon>
    </lineage>
</organism>
<evidence type="ECO:0000256" key="1">
    <source>
        <dbReference type="SAM" id="MobiDB-lite"/>
    </source>
</evidence>
<comment type="caution">
    <text evidence="2">The sequence shown here is derived from an EMBL/GenBank/DDBJ whole genome shotgun (WGS) entry which is preliminary data.</text>
</comment>
<sequence length="130" mass="14233">MMEKSGPELMCSWVKELVALPTFDRPGAEPKSRLTFSLKGSLLLPREDATAASMLTELQNYDAAKSTVMISPLETPMELFHVPGLWLPTEQIVCEALRSMGGEIKMNRAPRGNLSRQLGGGKGRGKKSTK</sequence>
<keyword evidence="3" id="KW-1185">Reference proteome</keyword>
<evidence type="ECO:0000313" key="3">
    <source>
        <dbReference type="Proteomes" id="UP001189429"/>
    </source>
</evidence>
<evidence type="ECO:0008006" key="4">
    <source>
        <dbReference type="Google" id="ProtNLM"/>
    </source>
</evidence>
<gene>
    <name evidence="2" type="ORF">PCOR1329_LOCUS45081</name>
</gene>
<dbReference type="EMBL" id="CAUYUJ010015417">
    <property type="protein sequence ID" value="CAK0853701.1"/>
    <property type="molecule type" value="Genomic_DNA"/>
</dbReference>
<reference evidence="2" key="1">
    <citation type="submission" date="2023-10" db="EMBL/GenBank/DDBJ databases">
        <authorList>
            <person name="Chen Y."/>
            <person name="Shah S."/>
            <person name="Dougan E. K."/>
            <person name="Thang M."/>
            <person name="Chan C."/>
        </authorList>
    </citation>
    <scope>NUCLEOTIDE SEQUENCE [LARGE SCALE GENOMIC DNA]</scope>
</reference>
<accession>A0ABN9U4T5</accession>